<evidence type="ECO:0000313" key="2">
    <source>
        <dbReference type="Proteomes" id="UP000815325"/>
    </source>
</evidence>
<proteinExistence type="predicted"/>
<dbReference type="Gene3D" id="1.10.510.10">
    <property type="entry name" value="Transferase(Phosphotransferase) domain 1"/>
    <property type="match status" value="1"/>
</dbReference>
<accession>A0ABQ7H6U5</accession>
<dbReference type="Proteomes" id="UP000815325">
    <property type="component" value="Unassembled WGS sequence"/>
</dbReference>
<keyword evidence="2" id="KW-1185">Reference proteome</keyword>
<protein>
    <recommendedName>
        <fullName evidence="3">Protein kinase domain-containing protein</fullName>
    </recommendedName>
</protein>
<reference evidence="1" key="1">
    <citation type="submission" date="2017-08" db="EMBL/GenBank/DDBJ databases">
        <authorList>
            <person name="Polle J.E."/>
            <person name="Barry K."/>
            <person name="Cushman J."/>
            <person name="Schmutz J."/>
            <person name="Tran D."/>
            <person name="Hathwaick L.T."/>
            <person name="Yim W.C."/>
            <person name="Jenkins J."/>
            <person name="Mckie-Krisberg Z.M."/>
            <person name="Prochnik S."/>
            <person name="Lindquist E."/>
            <person name="Dockter R.B."/>
            <person name="Adam C."/>
            <person name="Molina H."/>
            <person name="Bunkerborg J."/>
            <person name="Jin E."/>
            <person name="Buchheim M."/>
            <person name="Magnuson J."/>
        </authorList>
    </citation>
    <scope>NUCLEOTIDE SEQUENCE</scope>
    <source>
        <strain evidence="1">CCAP 19/18</strain>
    </source>
</reference>
<gene>
    <name evidence="1" type="ORF">DUNSADRAFT_6427</name>
</gene>
<dbReference type="EMBL" id="MU069459">
    <property type="protein sequence ID" value="KAF5842577.1"/>
    <property type="molecule type" value="Genomic_DNA"/>
</dbReference>
<evidence type="ECO:0008006" key="3">
    <source>
        <dbReference type="Google" id="ProtNLM"/>
    </source>
</evidence>
<sequence>MWIAIVHCRSPEKLALGTGARQVTRAADVWALAISILQVAINDPTLPYSSGYTMEDMNKQLNINKEAPEVRMLPELPGLQLLLQRCLALDQIHALVQQRLWRSPSVCALVSWLMCKMLWPAVLTLCMAA</sequence>
<organism evidence="1 2">
    <name type="scientific">Dunaliella salina</name>
    <name type="common">Green alga</name>
    <name type="synonym">Protococcus salinus</name>
    <dbReference type="NCBI Taxonomy" id="3046"/>
    <lineage>
        <taxon>Eukaryota</taxon>
        <taxon>Viridiplantae</taxon>
        <taxon>Chlorophyta</taxon>
        <taxon>core chlorophytes</taxon>
        <taxon>Chlorophyceae</taxon>
        <taxon>CS clade</taxon>
        <taxon>Chlamydomonadales</taxon>
        <taxon>Dunaliellaceae</taxon>
        <taxon>Dunaliella</taxon>
    </lineage>
</organism>
<comment type="caution">
    <text evidence="1">The sequence shown here is derived from an EMBL/GenBank/DDBJ whole genome shotgun (WGS) entry which is preliminary data.</text>
</comment>
<name>A0ABQ7H6U5_DUNSA</name>
<evidence type="ECO:0000313" key="1">
    <source>
        <dbReference type="EMBL" id="KAF5842577.1"/>
    </source>
</evidence>